<evidence type="ECO:0000313" key="2">
    <source>
        <dbReference type="Proteomes" id="UP001205603"/>
    </source>
</evidence>
<proteinExistence type="predicted"/>
<sequence length="286" mass="32900">MNPFFDKIQRLANDSVQTGLSLVKIALFSKWKTPVPSVSGFSEELVILGNGPSLNTTIDEHYSFLENKTLLAVNFAGATPVFERLRPALYVIADPYFYSGTQQRATDLFRHIRETVTWDMVLFMPAVASGKGDWHSLIEKNRKIHVVYYNTTPVEGYKWFTRMAYRYGWGGPRPRNVLIPSLMLGLRMRFGKIYIAGADHSWTTQLSVDDNNRVLTVQPHFYKESEQEVKQVFAEYAKVKLHEVLYSMSVAFRSYFAVEDYARYSGIKIYNITPGSFIDAFQRLKI</sequence>
<dbReference type="RefSeq" id="WP_255025123.1">
    <property type="nucleotide sequence ID" value="NZ_JANDHW010000001.1"/>
</dbReference>
<evidence type="ECO:0000313" key="1">
    <source>
        <dbReference type="EMBL" id="MCP9610594.1"/>
    </source>
</evidence>
<accession>A0ABT1MD77</accession>
<dbReference type="Gene3D" id="3.90.1480.10">
    <property type="entry name" value="Alpha-2,3-sialyltransferase"/>
    <property type="match status" value="1"/>
</dbReference>
<dbReference type="Proteomes" id="UP001205603">
    <property type="component" value="Unassembled WGS sequence"/>
</dbReference>
<name>A0ABT1MD77_9BACT</name>
<gene>
    <name evidence="1" type="ORF">NMU02_00605</name>
</gene>
<dbReference type="EMBL" id="JANDHW010000001">
    <property type="protein sequence ID" value="MCP9610594.1"/>
    <property type="molecule type" value="Genomic_DNA"/>
</dbReference>
<organism evidence="1 2">
    <name type="scientific">Coprobacter tertius</name>
    <dbReference type="NCBI Taxonomy" id="2944915"/>
    <lineage>
        <taxon>Bacteria</taxon>
        <taxon>Pseudomonadati</taxon>
        <taxon>Bacteroidota</taxon>
        <taxon>Bacteroidia</taxon>
        <taxon>Bacteroidales</taxon>
        <taxon>Barnesiellaceae</taxon>
        <taxon>Coprobacter</taxon>
    </lineage>
</organism>
<keyword evidence="2" id="KW-1185">Reference proteome</keyword>
<evidence type="ECO:0008006" key="3">
    <source>
        <dbReference type="Google" id="ProtNLM"/>
    </source>
</evidence>
<protein>
    <recommendedName>
        <fullName evidence="3">DUF115 domain-containing protein</fullName>
    </recommendedName>
</protein>
<reference evidence="1 2" key="1">
    <citation type="submission" date="2022-07" db="EMBL/GenBank/DDBJ databases">
        <title>Fecal culturing of patients with breast cancer.</title>
        <authorList>
            <person name="Teng N.M.Y."/>
            <person name="Kiu R."/>
            <person name="Evans R."/>
            <person name="Baker D.J."/>
            <person name="Zenner C."/>
            <person name="Robinson S.D."/>
            <person name="Hall L.J."/>
        </authorList>
    </citation>
    <scope>NUCLEOTIDE SEQUENCE [LARGE SCALE GENOMIC DNA]</scope>
    <source>
        <strain evidence="1 2">LH1063</strain>
    </source>
</reference>
<comment type="caution">
    <text evidence="1">The sequence shown here is derived from an EMBL/GenBank/DDBJ whole genome shotgun (WGS) entry which is preliminary data.</text>
</comment>